<evidence type="ECO:0000256" key="2">
    <source>
        <dbReference type="ARBA" id="ARBA00022737"/>
    </source>
</evidence>
<dbReference type="GO" id="GO:0005739">
    <property type="term" value="C:mitochondrion"/>
    <property type="evidence" value="ECO:0007669"/>
    <property type="project" value="TreeGrafter"/>
</dbReference>
<evidence type="ECO:0000313" key="5">
    <source>
        <dbReference type="EMBL" id="KAF6005521.1"/>
    </source>
</evidence>
<protein>
    <recommendedName>
        <fullName evidence="4">Rhodanese domain-containing protein</fullName>
    </recommendedName>
</protein>
<dbReference type="AlphaFoldDB" id="A0A7J7IT13"/>
<dbReference type="GO" id="GO:0004792">
    <property type="term" value="F:thiosulfate-cyanide sulfurtransferase activity"/>
    <property type="evidence" value="ECO:0007669"/>
    <property type="project" value="TreeGrafter"/>
</dbReference>
<dbReference type="PANTHER" id="PTHR11364">
    <property type="entry name" value="THIOSULFATE SULFERTANSFERASE"/>
    <property type="match status" value="1"/>
</dbReference>
<dbReference type="PROSITE" id="PS50206">
    <property type="entry name" value="RHODANESE_3"/>
    <property type="match status" value="2"/>
</dbReference>
<dbReference type="OrthoDB" id="270167at2759"/>
<dbReference type="CDD" id="cd01449">
    <property type="entry name" value="TST_Repeat_2"/>
    <property type="match status" value="1"/>
</dbReference>
<feature type="domain" description="Rhodanese" evidence="4">
    <location>
        <begin position="15"/>
        <end position="140"/>
    </location>
</feature>
<organism evidence="5 6">
    <name type="scientific">Cyanidiococcus yangmingshanensis</name>
    <dbReference type="NCBI Taxonomy" id="2690220"/>
    <lineage>
        <taxon>Eukaryota</taxon>
        <taxon>Rhodophyta</taxon>
        <taxon>Bangiophyceae</taxon>
        <taxon>Cyanidiales</taxon>
        <taxon>Cyanidiaceae</taxon>
        <taxon>Cyanidiococcus</taxon>
    </lineage>
</organism>
<accession>A0A7J7IT13</accession>
<dbReference type="EMBL" id="VWRR01000001">
    <property type="protein sequence ID" value="KAF6005521.1"/>
    <property type="molecule type" value="Genomic_DNA"/>
</dbReference>
<dbReference type="SMART" id="SM00450">
    <property type="entry name" value="RHOD"/>
    <property type="match status" value="2"/>
</dbReference>
<name>A0A7J7IT13_9RHOD</name>
<evidence type="ECO:0000256" key="3">
    <source>
        <dbReference type="SAM" id="SignalP"/>
    </source>
</evidence>
<keyword evidence="3" id="KW-0732">Signal</keyword>
<dbReference type="Gene3D" id="3.40.250.10">
    <property type="entry name" value="Rhodanese-like domain"/>
    <property type="match status" value="2"/>
</dbReference>
<gene>
    <name evidence="5" type="ORF">F1559_005125</name>
</gene>
<evidence type="ECO:0000259" key="4">
    <source>
        <dbReference type="PROSITE" id="PS50206"/>
    </source>
</evidence>
<reference evidence="5 6" key="1">
    <citation type="journal article" date="2020" name="J. Phycol.">
        <title>Comparative genome analysis reveals Cyanidiococcus gen. nov., a new extremophilic red algal genus sister to Cyanidioschyzon (Cyanidioschyzonaceae, Rhodophyta).</title>
        <authorList>
            <person name="Liu S.-L."/>
            <person name="Chiang Y.-R."/>
            <person name="Yoon H.S."/>
            <person name="Fu H.-Y."/>
        </authorList>
    </citation>
    <scope>NUCLEOTIDE SEQUENCE [LARGE SCALE GENOMIC DNA]</scope>
    <source>
        <strain evidence="5 6">THAL066</strain>
    </source>
</reference>
<feature type="domain" description="Rhodanese" evidence="4">
    <location>
        <begin position="180"/>
        <end position="307"/>
    </location>
</feature>
<dbReference type="InterPro" id="IPR045078">
    <property type="entry name" value="TST/MPST-like"/>
</dbReference>
<dbReference type="SUPFAM" id="SSF52821">
    <property type="entry name" value="Rhodanese/Cell cycle control phosphatase"/>
    <property type="match status" value="2"/>
</dbReference>
<dbReference type="Pfam" id="PF00581">
    <property type="entry name" value="Rhodanese"/>
    <property type="match status" value="2"/>
</dbReference>
<dbReference type="InterPro" id="IPR036873">
    <property type="entry name" value="Rhodanese-like_dom_sf"/>
</dbReference>
<dbReference type="Proteomes" id="UP000530660">
    <property type="component" value="Unassembled WGS sequence"/>
</dbReference>
<keyword evidence="2" id="KW-0677">Repeat</keyword>
<keyword evidence="6" id="KW-1185">Reference proteome</keyword>
<sequence>MWVSALVSPSWLRARIAQCCVLDATWYLPSVGRDARLEFTKARIPDSIRFDIDEVADPETSLPHMLPRSAEAFQQALQRLGIRPRTADPAETAIVCYSRNGAFIASARVWWTFRAFGFDRVFVLDGGFKAWLDAGYEIEAGEPRPNRENGECSAQAGSFPVGFRRDLLCSLTEIREYIRGVRAMQLMDARPRGRFHGIEPEPRPGLRRGHIPGARSIPYETLICNEGYSLRPPDELRRIFSSHIRHAALGTTMSIDGGAEAPLIASCGSGVTAAVVALALHELGVPDCAIYDGSWTEYGALADMPLETTQEPPV</sequence>
<dbReference type="InterPro" id="IPR001763">
    <property type="entry name" value="Rhodanese-like_dom"/>
</dbReference>
<keyword evidence="1" id="KW-0808">Transferase</keyword>
<dbReference type="PANTHER" id="PTHR11364:SF27">
    <property type="entry name" value="SULFURTRANSFERASE"/>
    <property type="match status" value="1"/>
</dbReference>
<evidence type="ECO:0000256" key="1">
    <source>
        <dbReference type="ARBA" id="ARBA00022679"/>
    </source>
</evidence>
<proteinExistence type="predicted"/>
<evidence type="ECO:0000313" key="6">
    <source>
        <dbReference type="Proteomes" id="UP000530660"/>
    </source>
</evidence>
<comment type="caution">
    <text evidence="5">The sequence shown here is derived from an EMBL/GenBank/DDBJ whole genome shotgun (WGS) entry which is preliminary data.</text>
</comment>
<dbReference type="CDD" id="cd01448">
    <property type="entry name" value="TST_Repeat_1"/>
    <property type="match status" value="1"/>
</dbReference>
<feature type="signal peptide" evidence="3">
    <location>
        <begin position="1"/>
        <end position="17"/>
    </location>
</feature>
<feature type="chain" id="PRO_5029760091" description="Rhodanese domain-containing protein" evidence="3">
    <location>
        <begin position="18"/>
        <end position="314"/>
    </location>
</feature>